<dbReference type="GO" id="GO:0003677">
    <property type="term" value="F:DNA binding"/>
    <property type="evidence" value="ECO:0007669"/>
    <property type="project" value="UniProtKB-KW"/>
</dbReference>
<proteinExistence type="predicted"/>
<accession>A0A931GNH6</accession>
<dbReference type="PANTHER" id="PTHR30136">
    <property type="entry name" value="HELIX-TURN-HELIX TRANSCRIPTIONAL REGULATOR, ICLR FAMILY"/>
    <property type="match status" value="1"/>
</dbReference>
<dbReference type="Gene3D" id="1.10.10.10">
    <property type="entry name" value="Winged helix-like DNA-binding domain superfamily/Winged helix DNA-binding domain"/>
    <property type="match status" value="1"/>
</dbReference>
<reference evidence="6" key="1">
    <citation type="submission" date="2020-11" db="EMBL/GenBank/DDBJ databases">
        <title>Sequencing the genomes of 1000 actinobacteria strains.</title>
        <authorList>
            <person name="Klenk H.-P."/>
        </authorList>
    </citation>
    <scope>NUCLEOTIDE SEQUENCE</scope>
    <source>
        <strain evidence="6">DSM 43175</strain>
    </source>
</reference>
<dbReference type="InterPro" id="IPR036388">
    <property type="entry name" value="WH-like_DNA-bd_sf"/>
</dbReference>
<evidence type="ECO:0000313" key="6">
    <source>
        <dbReference type="EMBL" id="MBG6092975.1"/>
    </source>
</evidence>
<keyword evidence="2 6" id="KW-0238">DNA-binding</keyword>
<evidence type="ECO:0000259" key="4">
    <source>
        <dbReference type="PROSITE" id="PS51077"/>
    </source>
</evidence>
<evidence type="ECO:0000256" key="1">
    <source>
        <dbReference type="ARBA" id="ARBA00023015"/>
    </source>
</evidence>
<keyword evidence="1" id="KW-0805">Transcription regulation</keyword>
<dbReference type="RefSeq" id="WP_197015091.1">
    <property type="nucleotide sequence ID" value="NZ_BAABES010000023.1"/>
</dbReference>
<dbReference type="InterPro" id="IPR005471">
    <property type="entry name" value="Tscrpt_reg_IclR_N"/>
</dbReference>
<dbReference type="PROSITE" id="PS51077">
    <property type="entry name" value="HTH_ICLR"/>
    <property type="match status" value="1"/>
</dbReference>
<evidence type="ECO:0000259" key="5">
    <source>
        <dbReference type="PROSITE" id="PS51078"/>
    </source>
</evidence>
<dbReference type="GO" id="GO:0045892">
    <property type="term" value="P:negative regulation of DNA-templated transcription"/>
    <property type="evidence" value="ECO:0007669"/>
    <property type="project" value="TreeGrafter"/>
</dbReference>
<dbReference type="InterPro" id="IPR036390">
    <property type="entry name" value="WH_DNA-bd_sf"/>
</dbReference>
<dbReference type="Gene3D" id="3.30.450.40">
    <property type="match status" value="1"/>
</dbReference>
<keyword evidence="3" id="KW-0804">Transcription</keyword>
<dbReference type="InterPro" id="IPR014757">
    <property type="entry name" value="Tscrpt_reg_IclR_C"/>
</dbReference>
<keyword evidence="7" id="KW-1185">Reference proteome</keyword>
<dbReference type="EMBL" id="JADOUA010000001">
    <property type="protein sequence ID" value="MBG6092975.1"/>
    <property type="molecule type" value="Genomic_DNA"/>
</dbReference>
<organism evidence="6 7">
    <name type="scientific">Actinomadura viridis</name>
    <dbReference type="NCBI Taxonomy" id="58110"/>
    <lineage>
        <taxon>Bacteria</taxon>
        <taxon>Bacillati</taxon>
        <taxon>Actinomycetota</taxon>
        <taxon>Actinomycetes</taxon>
        <taxon>Streptosporangiales</taxon>
        <taxon>Thermomonosporaceae</taxon>
        <taxon>Actinomadura</taxon>
    </lineage>
</organism>
<dbReference type="Pfam" id="PF01614">
    <property type="entry name" value="IclR_C"/>
    <property type="match status" value="1"/>
</dbReference>
<dbReference type="AlphaFoldDB" id="A0A931GNH6"/>
<dbReference type="PANTHER" id="PTHR30136:SF35">
    <property type="entry name" value="HTH-TYPE TRANSCRIPTIONAL REGULATOR RV1719"/>
    <property type="match status" value="1"/>
</dbReference>
<gene>
    <name evidence="6" type="ORF">IW256_007088</name>
</gene>
<dbReference type="GO" id="GO:0003700">
    <property type="term" value="F:DNA-binding transcription factor activity"/>
    <property type="evidence" value="ECO:0007669"/>
    <property type="project" value="TreeGrafter"/>
</dbReference>
<dbReference type="InterPro" id="IPR050707">
    <property type="entry name" value="HTH_MetabolicPath_Reg"/>
</dbReference>
<dbReference type="Proteomes" id="UP000614047">
    <property type="component" value="Unassembled WGS sequence"/>
</dbReference>
<feature type="domain" description="IclR-ED" evidence="5">
    <location>
        <begin position="60"/>
        <end position="238"/>
    </location>
</feature>
<evidence type="ECO:0000256" key="2">
    <source>
        <dbReference type="ARBA" id="ARBA00023125"/>
    </source>
</evidence>
<dbReference type="SUPFAM" id="SSF55781">
    <property type="entry name" value="GAF domain-like"/>
    <property type="match status" value="1"/>
</dbReference>
<dbReference type="InterPro" id="IPR029016">
    <property type="entry name" value="GAF-like_dom_sf"/>
</dbReference>
<name>A0A931GNH6_9ACTN</name>
<evidence type="ECO:0000256" key="3">
    <source>
        <dbReference type="ARBA" id="ARBA00023163"/>
    </source>
</evidence>
<dbReference type="SMART" id="SM00346">
    <property type="entry name" value="HTH_ICLR"/>
    <property type="match status" value="1"/>
</dbReference>
<dbReference type="SUPFAM" id="SSF46785">
    <property type="entry name" value="Winged helix' DNA-binding domain"/>
    <property type="match status" value="1"/>
</dbReference>
<protein>
    <submittedName>
        <fullName evidence="6">DNA-binding IclR family transcriptional regulator</fullName>
    </submittedName>
</protein>
<feature type="domain" description="HTH iclR-type" evidence="4">
    <location>
        <begin position="6"/>
        <end position="66"/>
    </location>
</feature>
<comment type="caution">
    <text evidence="6">The sequence shown here is derived from an EMBL/GenBank/DDBJ whole genome shotgun (WGS) entry which is preliminary data.</text>
</comment>
<evidence type="ECO:0000313" key="7">
    <source>
        <dbReference type="Proteomes" id="UP000614047"/>
    </source>
</evidence>
<dbReference type="Pfam" id="PF09339">
    <property type="entry name" value="HTH_IclR"/>
    <property type="match status" value="1"/>
</dbReference>
<dbReference type="PROSITE" id="PS51078">
    <property type="entry name" value="ICLR_ED"/>
    <property type="match status" value="1"/>
</dbReference>
<sequence>MPAKHHRTVDRVVTILEVVARSASGLTLTELAQELEAAKSSVQELTNGLVATGYLIEDRKRYRLGPGPYVLTLAGQRSPARLVGHDDLVALAERTGTIALLAIRLGDAFVYVDETAVNGRIDFYARSRRRRPLLRAAAGRVILADLDPAERDDLLRTLEDSRPDDVDRFLRELPGILERGYAVTHEESVPGIHAIAAPLHDRQGRFLAAITLTVESDGDLIDSLGPELLATIEEWRAR</sequence>